<comment type="caution">
    <text evidence="1">The sequence shown here is derived from an EMBL/GenBank/DDBJ whole genome shotgun (WGS) entry which is preliminary data.</text>
</comment>
<evidence type="ECO:0000313" key="2">
    <source>
        <dbReference type="Proteomes" id="UP000187417"/>
    </source>
</evidence>
<organism evidence="1 2">
    <name type="scientific">Alistipes putredinis</name>
    <dbReference type="NCBI Taxonomy" id="28117"/>
    <lineage>
        <taxon>Bacteria</taxon>
        <taxon>Pseudomonadati</taxon>
        <taxon>Bacteroidota</taxon>
        <taxon>Bacteroidia</taxon>
        <taxon>Bacteroidales</taxon>
        <taxon>Rikenellaceae</taxon>
        <taxon>Alistipes</taxon>
    </lineage>
</organism>
<dbReference type="InterPro" id="IPR029060">
    <property type="entry name" value="PIN-like_dom_sf"/>
</dbReference>
<dbReference type="EMBL" id="MNQH01000045">
    <property type="protein sequence ID" value="OKY93106.1"/>
    <property type="molecule type" value="Genomic_DNA"/>
</dbReference>
<reference evidence="1 2" key="1">
    <citation type="journal article" date="2016" name="Nat. Biotechnol.">
        <title>Measurement of bacterial replication rates in microbial communities.</title>
        <authorList>
            <person name="Brown C.T."/>
            <person name="Olm M.R."/>
            <person name="Thomas B.C."/>
            <person name="Banfield J.F."/>
        </authorList>
    </citation>
    <scope>NUCLEOTIDE SEQUENCE [LARGE SCALE GENOMIC DNA]</scope>
    <source>
        <strain evidence="1">CAG:67_53_122</strain>
    </source>
</reference>
<evidence type="ECO:0008006" key="3">
    <source>
        <dbReference type="Google" id="ProtNLM"/>
    </source>
</evidence>
<name>A0A1Q6F2R3_9BACT</name>
<protein>
    <recommendedName>
        <fullName evidence="3">PIN domain-containing protein</fullName>
    </recommendedName>
</protein>
<dbReference type="RefSeq" id="WP_149887776.1">
    <property type="nucleotide sequence ID" value="NZ_MNQH01000045.1"/>
</dbReference>
<proteinExistence type="predicted"/>
<gene>
    <name evidence="1" type="ORF">BHV66_10185</name>
</gene>
<sequence>MIDFDFSTIHKCSVIDTCAILNLLSSSRFYTATINETFFWCYTSFVEYEVFYKSVKKETSIIIKQRQQLREETRKKRFRCEHLSISDLQEIEILENRKKLGKGELSSIAFARKTQLAFMTDDIKARKLGEAVLGVSKTLTTPRLLGWLYFNRILTDSDHKTIIEEHETQGRGMSEYYQEIYEEAMRRLCTCKIGV</sequence>
<dbReference type="SUPFAM" id="SSF88723">
    <property type="entry name" value="PIN domain-like"/>
    <property type="match status" value="1"/>
</dbReference>
<evidence type="ECO:0000313" key="1">
    <source>
        <dbReference type="EMBL" id="OKY93106.1"/>
    </source>
</evidence>
<dbReference type="AlphaFoldDB" id="A0A1Q6F2R3"/>
<dbReference type="STRING" id="28117.BHV66_10185"/>
<dbReference type="Proteomes" id="UP000187417">
    <property type="component" value="Unassembled WGS sequence"/>
</dbReference>
<accession>A0A1Q6F2R3</accession>